<dbReference type="EMBL" id="MSFM01000005">
    <property type="protein sequence ID" value="PKY05327.1"/>
    <property type="molecule type" value="Genomic_DNA"/>
</dbReference>
<proteinExistence type="predicted"/>
<accession>A0A2I1D622</accession>
<dbReference type="AlphaFoldDB" id="A0A2I1D622"/>
<dbReference type="GeneID" id="36546359"/>
<dbReference type="VEuPathDB" id="FungiDB:P168DRAFT_304342"/>
<comment type="caution">
    <text evidence="2">The sequence shown here is derived from an EMBL/GenBank/DDBJ whole genome shotgun (WGS) entry which is preliminary data.</text>
</comment>
<dbReference type="InterPro" id="IPR011333">
    <property type="entry name" value="SKP1/BTB/POZ_sf"/>
</dbReference>
<gene>
    <name evidence="2" type="ORF">P168DRAFT_304342</name>
</gene>
<evidence type="ECO:0000256" key="1">
    <source>
        <dbReference type="SAM" id="MobiDB-lite"/>
    </source>
</evidence>
<dbReference type="Gene3D" id="3.30.710.10">
    <property type="entry name" value="Potassium Channel Kv1.1, Chain A"/>
    <property type="match status" value="1"/>
</dbReference>
<dbReference type="RefSeq" id="XP_024693921.1">
    <property type="nucleotide sequence ID" value="XM_024838835.1"/>
</dbReference>
<name>A0A2I1D622_ASPC2</name>
<feature type="region of interest" description="Disordered" evidence="1">
    <location>
        <begin position="1"/>
        <end position="29"/>
    </location>
</feature>
<evidence type="ECO:0008006" key="4">
    <source>
        <dbReference type="Google" id="ProtNLM"/>
    </source>
</evidence>
<evidence type="ECO:0000313" key="2">
    <source>
        <dbReference type="EMBL" id="PKY05327.1"/>
    </source>
</evidence>
<dbReference type="PANTHER" id="PTHR47843:SF3">
    <property type="entry name" value="BTB DOMAIN-CONTAINING PROTEIN"/>
    <property type="match status" value="1"/>
</dbReference>
<feature type="compositionally biased region" description="Basic residues" evidence="1">
    <location>
        <begin position="288"/>
        <end position="297"/>
    </location>
</feature>
<protein>
    <recommendedName>
        <fullName evidence="4">BTB domain-containing protein</fullName>
    </recommendedName>
</protein>
<feature type="region of interest" description="Disordered" evidence="1">
    <location>
        <begin position="278"/>
        <end position="297"/>
    </location>
</feature>
<dbReference type="PANTHER" id="PTHR47843">
    <property type="entry name" value="BTB DOMAIN-CONTAINING PROTEIN-RELATED"/>
    <property type="match status" value="1"/>
</dbReference>
<sequence>MDTPQVQVGAREDSQRPSDATPNTNSADVEMTIAQNPTTETQGETATDINLTDAPPAEPVANPTEAPAVSQKKPGFHFLDFLTSPIVQLIVGKGENETTLTAHQTLLLESPLLADAVAGFTESGPRRIELPEENVEAFGYFLQFQYTRDYSADPPADQDAAAAGKDDNGEQLLKHARVYTLAEKLGIPSLKTLAHSKIHRINSTPLGEITYARYVYTNTPVEDATIRKPVAMFWAHRSHVLRHEAEEEFKKLCLEVPEFCFDVLSLVLDQKEKRALDRAETEGGVRGSGRKRLRSGI</sequence>
<keyword evidence="3" id="KW-1185">Reference proteome</keyword>
<dbReference type="Proteomes" id="UP000234254">
    <property type="component" value="Unassembled WGS sequence"/>
</dbReference>
<reference evidence="2" key="1">
    <citation type="submission" date="2016-12" db="EMBL/GenBank/DDBJ databases">
        <title>The genomes of Aspergillus section Nigri reveals drivers in fungal speciation.</title>
        <authorList>
            <consortium name="DOE Joint Genome Institute"/>
            <person name="Vesth T.C."/>
            <person name="Nybo J."/>
            <person name="Theobald S."/>
            <person name="Brandl J."/>
            <person name="Frisvad J.C."/>
            <person name="Nielsen K.F."/>
            <person name="Lyhne E.K."/>
            <person name="Kogle M.E."/>
            <person name="Kuo A."/>
            <person name="Riley R."/>
            <person name="Clum A."/>
            <person name="Nolan M."/>
            <person name="Lipzen A."/>
            <person name="Salamov A."/>
            <person name="Henrissat B."/>
            <person name="Wiebenga A."/>
            <person name="De vries R.P."/>
            <person name="Grigoriev I.V."/>
            <person name="Mortensen U.H."/>
            <person name="Andersen M.R."/>
            <person name="Baker S.E."/>
        </authorList>
    </citation>
    <scope>NUCLEOTIDE SEQUENCE</scope>
    <source>
        <strain evidence="2">IBT 28561</strain>
    </source>
</reference>
<organism evidence="2 3">
    <name type="scientific">Aspergillus campestris (strain IBT 28561)</name>
    <dbReference type="NCBI Taxonomy" id="1392248"/>
    <lineage>
        <taxon>Eukaryota</taxon>
        <taxon>Fungi</taxon>
        <taxon>Dikarya</taxon>
        <taxon>Ascomycota</taxon>
        <taxon>Pezizomycotina</taxon>
        <taxon>Eurotiomycetes</taxon>
        <taxon>Eurotiomycetidae</taxon>
        <taxon>Eurotiales</taxon>
        <taxon>Aspergillaceae</taxon>
        <taxon>Aspergillus</taxon>
        <taxon>Aspergillus subgen. Circumdati</taxon>
    </lineage>
</organism>
<dbReference type="OrthoDB" id="3926209at2759"/>
<evidence type="ECO:0000313" key="3">
    <source>
        <dbReference type="Proteomes" id="UP000234254"/>
    </source>
</evidence>
<feature type="compositionally biased region" description="Polar residues" evidence="1">
    <location>
        <begin position="17"/>
        <end position="29"/>
    </location>
</feature>
<dbReference type="SUPFAM" id="SSF54695">
    <property type="entry name" value="POZ domain"/>
    <property type="match status" value="1"/>
</dbReference>